<keyword evidence="1" id="KW-0732">Signal</keyword>
<comment type="caution">
    <text evidence="2">The sequence shown here is derived from an EMBL/GenBank/DDBJ whole genome shotgun (WGS) entry which is preliminary data.</text>
</comment>
<dbReference type="EMBL" id="BBXM02000001">
    <property type="protein sequence ID" value="GIC85388.1"/>
    <property type="molecule type" value="Genomic_DNA"/>
</dbReference>
<dbReference type="AlphaFoldDB" id="A0A8E0QMK0"/>
<sequence length="185" mass="19598">MHLLTYITPPLSLFPLINALPSATGCTTVTPDIARVSEAQPVASYLPGFRISQQAGGTNKEDMFVEFNVTAGSWGCSLSYSFPAGTPITTSGAAAPVEIFAVNGPLSRSPRGIDVSWAYCPATGALVGSTTFESDPNQAKTRFVNSFSCSDKMTYRLSVAGWYKQATSVEFAQGPGVGLRMSYNC</sequence>
<name>A0A8E0QMK0_9EURO</name>
<evidence type="ECO:0000313" key="3">
    <source>
        <dbReference type="Proteomes" id="UP000036893"/>
    </source>
</evidence>
<dbReference type="GeneID" id="66988695"/>
<evidence type="ECO:0000256" key="1">
    <source>
        <dbReference type="SAM" id="SignalP"/>
    </source>
</evidence>
<proteinExistence type="predicted"/>
<feature type="signal peptide" evidence="1">
    <location>
        <begin position="1"/>
        <end position="19"/>
    </location>
</feature>
<protein>
    <recommendedName>
        <fullName evidence="4">Ubiquitin 3 binding protein But2 C-terminal domain-containing protein</fullName>
    </recommendedName>
</protein>
<reference evidence="2" key="1">
    <citation type="journal article" date="2015" name="Genome Announc.">
        <title>Draft Genome Sequence of the Pathogenic Filamentous Fungus Aspergillus udagawae Strain IFM 46973T.</title>
        <authorList>
            <person name="Kusuya Y."/>
            <person name="Takahashi-Nakaguchi A."/>
            <person name="Takahashi H."/>
            <person name="Yaguchi T."/>
        </authorList>
    </citation>
    <scope>NUCLEOTIDE SEQUENCE</scope>
    <source>
        <strain evidence="2">IFM 46973</strain>
    </source>
</reference>
<organism evidence="2 3">
    <name type="scientific">Aspergillus udagawae</name>
    <dbReference type="NCBI Taxonomy" id="91492"/>
    <lineage>
        <taxon>Eukaryota</taxon>
        <taxon>Fungi</taxon>
        <taxon>Dikarya</taxon>
        <taxon>Ascomycota</taxon>
        <taxon>Pezizomycotina</taxon>
        <taxon>Eurotiomycetes</taxon>
        <taxon>Eurotiomycetidae</taxon>
        <taxon>Eurotiales</taxon>
        <taxon>Aspergillaceae</taxon>
        <taxon>Aspergillus</taxon>
        <taxon>Aspergillus subgen. Fumigati</taxon>
    </lineage>
</organism>
<dbReference type="RefSeq" id="XP_043142654.1">
    <property type="nucleotide sequence ID" value="XM_043286719.1"/>
</dbReference>
<gene>
    <name evidence="2" type="ORF">Aud_001219</name>
</gene>
<evidence type="ECO:0008006" key="4">
    <source>
        <dbReference type="Google" id="ProtNLM"/>
    </source>
</evidence>
<feature type="chain" id="PRO_5035001217" description="Ubiquitin 3 binding protein But2 C-terminal domain-containing protein" evidence="1">
    <location>
        <begin position="20"/>
        <end position="185"/>
    </location>
</feature>
<accession>A0A8E0QMK0</accession>
<dbReference type="Proteomes" id="UP000036893">
    <property type="component" value="Unassembled WGS sequence"/>
</dbReference>
<evidence type="ECO:0000313" key="2">
    <source>
        <dbReference type="EMBL" id="GIC85388.1"/>
    </source>
</evidence>
<reference evidence="2" key="2">
    <citation type="submission" date="2021-01" db="EMBL/GenBank/DDBJ databases">
        <title>Pan-genome distribution and transcriptional activeness of fungal secondary metabolism genes in Aspergillus section Fumigati.</title>
        <authorList>
            <person name="Takahashi H."/>
            <person name="Umemura M."/>
            <person name="Ninomiya A."/>
            <person name="Kusuya Y."/>
            <person name="Urayama S."/>
            <person name="Shimizu M."/>
            <person name="Watanabe A."/>
            <person name="Kamei K."/>
            <person name="Yaguchi T."/>
            <person name="Hagiwara D."/>
        </authorList>
    </citation>
    <scope>NUCLEOTIDE SEQUENCE</scope>
    <source>
        <strain evidence="2">IFM 46973</strain>
    </source>
</reference>